<evidence type="ECO:0000313" key="1">
    <source>
        <dbReference type="EMBL" id="MFD0897302.1"/>
    </source>
</evidence>
<keyword evidence="2" id="KW-1185">Reference proteome</keyword>
<dbReference type="RefSeq" id="WP_137637171.1">
    <property type="nucleotide sequence ID" value="NZ_BJDN01000006.1"/>
</dbReference>
<name>A0ABW3ED44_9LACO</name>
<comment type="caution">
    <text evidence="1">The sequence shown here is derived from an EMBL/GenBank/DDBJ whole genome shotgun (WGS) entry which is preliminary data.</text>
</comment>
<reference evidence="2" key="1">
    <citation type="journal article" date="2019" name="Int. J. Syst. Evol. Microbiol.">
        <title>The Global Catalogue of Microorganisms (GCM) 10K type strain sequencing project: providing services to taxonomists for standard genome sequencing and annotation.</title>
        <authorList>
            <consortium name="The Broad Institute Genomics Platform"/>
            <consortium name="The Broad Institute Genome Sequencing Center for Infectious Disease"/>
            <person name="Wu L."/>
            <person name="Ma J."/>
        </authorList>
    </citation>
    <scope>NUCLEOTIDE SEQUENCE [LARGE SCALE GENOMIC DNA]</scope>
    <source>
        <strain evidence="2">CCM 8925</strain>
    </source>
</reference>
<evidence type="ECO:0000313" key="2">
    <source>
        <dbReference type="Proteomes" id="UP001597104"/>
    </source>
</evidence>
<gene>
    <name evidence="1" type="ORF">ACFQZ7_06065</name>
</gene>
<sequence>MYFKTLKTLQDKYLKQGTSGKSLASVVENLDQWLVTLIPRATHFINPLQFAASVQVPWGAALQVFDDATGAGIFKPCYQYRDPVTWEILITASNKEDIIKQKTFFNENTLEEVTISSDNIETFFDLLVQPVIDEVIGNKNPDERDVLLPFTNATLKEDDRGRGVDGNAFENF</sequence>
<protein>
    <submittedName>
        <fullName evidence="1">Uncharacterized protein</fullName>
    </submittedName>
</protein>
<dbReference type="Proteomes" id="UP001597104">
    <property type="component" value="Unassembled WGS sequence"/>
</dbReference>
<proteinExistence type="predicted"/>
<dbReference type="EMBL" id="JBHTIO010000032">
    <property type="protein sequence ID" value="MFD0897302.1"/>
    <property type="molecule type" value="Genomic_DNA"/>
</dbReference>
<accession>A0ABW3ED44</accession>
<organism evidence="1 2">
    <name type="scientific">Loigolactobacillus binensis</name>
    <dbReference type="NCBI Taxonomy" id="2559922"/>
    <lineage>
        <taxon>Bacteria</taxon>
        <taxon>Bacillati</taxon>
        <taxon>Bacillota</taxon>
        <taxon>Bacilli</taxon>
        <taxon>Lactobacillales</taxon>
        <taxon>Lactobacillaceae</taxon>
        <taxon>Loigolactobacillus</taxon>
    </lineage>
</organism>